<dbReference type="Pfam" id="PF13439">
    <property type="entry name" value="Glyco_transf_4"/>
    <property type="match status" value="1"/>
</dbReference>
<keyword evidence="6" id="KW-1185">Reference proteome</keyword>
<sequence length="380" mass="41383">MRIAHVTDCYLPRLGGIERQVHGLATAQQAQGHDVEVITSVPAGLAGDQDSFPVHRPASRRLSESGIAPIRYGSSWSGTRTVRRGRYDVVHVHASTFSPLPYLTARAVAGRVPVALTLHSMWAWAAPIFRGADWVLGWRDWPIAWSAVSRIAAEELSSELLGRSVAVLPNAVDTVQWAPPAESPRPPSRVRIATTMRLAARKRPLELLQMMRAVRAGVPDSIRIDLDIIGDGPLAPQLRHFLAVNGMTGWVHLLGQLPAEEILARYADTDVYLSPATLESFGIAALEARSAGLPVVAFASTGTADFVRDGHEGLLARDDGGMVEAIRRLVISPDLRHRLTAHNRSVRPVQTWPLITAAAEQLYESADTTLRRNALVAALR</sequence>
<dbReference type="Proteomes" id="UP001056336">
    <property type="component" value="Chromosome"/>
</dbReference>
<dbReference type="CDD" id="cd03801">
    <property type="entry name" value="GT4_PimA-like"/>
    <property type="match status" value="1"/>
</dbReference>
<evidence type="ECO:0000256" key="2">
    <source>
        <dbReference type="ARBA" id="ARBA00022679"/>
    </source>
</evidence>
<name>A0ABY4QZ13_9ACTN</name>
<feature type="domain" description="Glycosyl transferase family 1" evidence="3">
    <location>
        <begin position="186"/>
        <end position="344"/>
    </location>
</feature>
<dbReference type="InterPro" id="IPR001296">
    <property type="entry name" value="Glyco_trans_1"/>
</dbReference>
<keyword evidence="1" id="KW-0328">Glycosyltransferase</keyword>
<protein>
    <submittedName>
        <fullName evidence="5">Glycosyltransferase family 4 protein</fullName>
    </submittedName>
</protein>
<evidence type="ECO:0000256" key="1">
    <source>
        <dbReference type="ARBA" id="ARBA00022676"/>
    </source>
</evidence>
<dbReference type="PANTHER" id="PTHR45947">
    <property type="entry name" value="SULFOQUINOVOSYL TRANSFERASE SQD2"/>
    <property type="match status" value="1"/>
</dbReference>
<feature type="domain" description="Glycosyltransferase subfamily 4-like N-terminal" evidence="4">
    <location>
        <begin position="15"/>
        <end position="174"/>
    </location>
</feature>
<dbReference type="InterPro" id="IPR028098">
    <property type="entry name" value="Glyco_trans_4-like_N"/>
</dbReference>
<dbReference type="InterPro" id="IPR050194">
    <property type="entry name" value="Glycosyltransferase_grp1"/>
</dbReference>
<gene>
    <name evidence="5" type="ORF">M6D93_00230</name>
</gene>
<reference evidence="5" key="2">
    <citation type="submission" date="2022-05" db="EMBL/GenBank/DDBJ databases">
        <authorList>
            <person name="Kim J.-S."/>
            <person name="Lee K."/>
            <person name="Suh M."/>
            <person name="Eom M."/>
            <person name="Kim J.-S."/>
            <person name="Kim D.-S."/>
            <person name="Ko S.-H."/>
            <person name="Shin Y."/>
            <person name="Lee J.-S."/>
        </authorList>
    </citation>
    <scope>NUCLEOTIDE SEQUENCE</scope>
    <source>
        <strain evidence="5">N237</strain>
    </source>
</reference>
<proteinExistence type="predicted"/>
<organism evidence="5 6">
    <name type="scientific">Jatrophihabitans telluris</name>
    <dbReference type="NCBI Taxonomy" id="2038343"/>
    <lineage>
        <taxon>Bacteria</taxon>
        <taxon>Bacillati</taxon>
        <taxon>Actinomycetota</taxon>
        <taxon>Actinomycetes</taxon>
        <taxon>Jatrophihabitantales</taxon>
        <taxon>Jatrophihabitantaceae</taxon>
        <taxon>Jatrophihabitans</taxon>
    </lineage>
</organism>
<dbReference type="SUPFAM" id="SSF53756">
    <property type="entry name" value="UDP-Glycosyltransferase/glycogen phosphorylase"/>
    <property type="match status" value="1"/>
</dbReference>
<keyword evidence="2" id="KW-0808">Transferase</keyword>
<reference evidence="5" key="1">
    <citation type="journal article" date="2018" name="Int. J. Syst. Evol. Microbiol.">
        <title>Jatrophihabitans telluris sp. nov., isolated from sediment soil of lava forest wetlands and the emended description of the genus Jatrophihabitans.</title>
        <authorList>
            <person name="Lee K.C."/>
            <person name="Suh M.K."/>
            <person name="Eom M.K."/>
            <person name="Kim K.K."/>
            <person name="Kim J.S."/>
            <person name="Kim D.S."/>
            <person name="Ko S.H."/>
            <person name="Shin Y.K."/>
            <person name="Lee J.S."/>
        </authorList>
    </citation>
    <scope>NUCLEOTIDE SEQUENCE</scope>
    <source>
        <strain evidence="5">N237</strain>
    </source>
</reference>
<dbReference type="RefSeq" id="WP_249771953.1">
    <property type="nucleotide sequence ID" value="NZ_CP097332.1"/>
</dbReference>
<evidence type="ECO:0000313" key="5">
    <source>
        <dbReference type="EMBL" id="UQX88447.1"/>
    </source>
</evidence>
<dbReference type="Gene3D" id="3.40.50.2000">
    <property type="entry name" value="Glycogen Phosphorylase B"/>
    <property type="match status" value="2"/>
</dbReference>
<dbReference type="EMBL" id="CP097332">
    <property type="protein sequence ID" value="UQX88447.1"/>
    <property type="molecule type" value="Genomic_DNA"/>
</dbReference>
<evidence type="ECO:0000259" key="4">
    <source>
        <dbReference type="Pfam" id="PF13439"/>
    </source>
</evidence>
<dbReference type="PANTHER" id="PTHR45947:SF3">
    <property type="entry name" value="SULFOQUINOVOSYL TRANSFERASE SQD2"/>
    <property type="match status" value="1"/>
</dbReference>
<accession>A0ABY4QZ13</accession>
<evidence type="ECO:0000259" key="3">
    <source>
        <dbReference type="Pfam" id="PF00534"/>
    </source>
</evidence>
<dbReference type="Pfam" id="PF00534">
    <property type="entry name" value="Glycos_transf_1"/>
    <property type="match status" value="1"/>
</dbReference>
<evidence type="ECO:0000313" key="6">
    <source>
        <dbReference type="Proteomes" id="UP001056336"/>
    </source>
</evidence>